<feature type="non-terminal residue" evidence="1">
    <location>
        <position position="1"/>
    </location>
</feature>
<protein>
    <submittedName>
        <fullName evidence="1">Uncharacterized protein</fullName>
    </submittedName>
</protein>
<comment type="caution">
    <text evidence="1">The sequence shown here is derived from an EMBL/GenBank/DDBJ whole genome shotgun (WGS) entry which is preliminary data.</text>
</comment>
<accession>A0ABV2AVJ5</accession>
<reference evidence="1 2" key="1">
    <citation type="journal article" date="2024" name="BMC Biol.">
        <title>Comparative genomics of Ascetosporea gives new insight into the evolutionary basis for animal parasitism in Rhizaria.</title>
        <authorList>
            <person name="Hiltunen Thoren M."/>
            <person name="Onut-Brannstrom I."/>
            <person name="Alfjorden A."/>
            <person name="Peckova H."/>
            <person name="Swords F."/>
            <person name="Hooper C."/>
            <person name="Holzer A.S."/>
            <person name="Bass D."/>
            <person name="Burki F."/>
        </authorList>
    </citation>
    <scope>NUCLEOTIDE SEQUENCE [LARGE SCALE GENOMIC DNA]</scope>
    <source>
        <strain evidence="1">20-A016</strain>
    </source>
</reference>
<dbReference type="EMBL" id="JBDODL010005967">
    <property type="protein sequence ID" value="MES1923393.1"/>
    <property type="molecule type" value="Genomic_DNA"/>
</dbReference>
<name>A0ABV2AVJ5_9EUKA</name>
<gene>
    <name evidence="1" type="ORF">MHBO_004959</name>
</gene>
<keyword evidence="2" id="KW-1185">Reference proteome</keyword>
<proteinExistence type="predicted"/>
<dbReference type="Proteomes" id="UP001439008">
    <property type="component" value="Unassembled WGS sequence"/>
</dbReference>
<sequence length="176" mass="18582">YQKTGSGPSVHPSAVKVHIGTGDDYPADFTSETGEFSPHQDMTITGLNLAPKKVWVAVPNSMKSKVAGISANDGLPAQWASQRATINVESLKMSNRTGITEITAPIAAGSPETPLAVHFSNESQGGLKFFADAAAMNAFKAKFAVRCFQSVAYVTKGENDYPSLYAWTGKNPAGAD</sequence>
<organism evidence="1 2">
    <name type="scientific">Bonamia ostreae</name>
    <dbReference type="NCBI Taxonomy" id="126728"/>
    <lineage>
        <taxon>Eukaryota</taxon>
        <taxon>Sar</taxon>
        <taxon>Rhizaria</taxon>
        <taxon>Endomyxa</taxon>
        <taxon>Ascetosporea</taxon>
        <taxon>Haplosporida</taxon>
        <taxon>Bonamia</taxon>
    </lineage>
</organism>
<feature type="non-terminal residue" evidence="1">
    <location>
        <position position="176"/>
    </location>
</feature>
<evidence type="ECO:0000313" key="1">
    <source>
        <dbReference type="EMBL" id="MES1923393.1"/>
    </source>
</evidence>
<evidence type="ECO:0000313" key="2">
    <source>
        <dbReference type="Proteomes" id="UP001439008"/>
    </source>
</evidence>